<keyword evidence="3" id="KW-1185">Reference proteome</keyword>
<dbReference type="AlphaFoldDB" id="A0A168T2P5"/>
<protein>
    <recommendedName>
        <fullName evidence="1">Ndc10 domain-containing protein</fullName>
    </recommendedName>
</protein>
<dbReference type="EMBL" id="LT555008">
    <property type="protein sequence ID" value="SAM09372.1"/>
    <property type="molecule type" value="Genomic_DNA"/>
</dbReference>
<dbReference type="Gene3D" id="1.10.443.20">
    <property type="entry name" value="Centromere DNA-binding protein complex CBF3 subunit, domain 2"/>
    <property type="match status" value="1"/>
</dbReference>
<organism evidence="2">
    <name type="scientific">Absidia glauca</name>
    <name type="common">Pin mould</name>
    <dbReference type="NCBI Taxonomy" id="4829"/>
    <lineage>
        <taxon>Eukaryota</taxon>
        <taxon>Fungi</taxon>
        <taxon>Fungi incertae sedis</taxon>
        <taxon>Mucoromycota</taxon>
        <taxon>Mucoromycotina</taxon>
        <taxon>Mucoromycetes</taxon>
        <taxon>Mucorales</taxon>
        <taxon>Cunninghamellaceae</taxon>
        <taxon>Absidia</taxon>
    </lineage>
</organism>
<evidence type="ECO:0000313" key="2">
    <source>
        <dbReference type="EMBL" id="SAM09372.1"/>
    </source>
</evidence>
<evidence type="ECO:0000259" key="1">
    <source>
        <dbReference type="Pfam" id="PF16787"/>
    </source>
</evidence>
<dbReference type="InterPro" id="IPR038279">
    <property type="entry name" value="Ndc10_dom2_sf"/>
</dbReference>
<dbReference type="InParanoid" id="A0A168T2P5"/>
<dbReference type="OrthoDB" id="120763at2759"/>
<dbReference type="Pfam" id="PF16787">
    <property type="entry name" value="NDC10_II"/>
    <property type="match status" value="1"/>
</dbReference>
<reference evidence="2" key="1">
    <citation type="submission" date="2016-04" db="EMBL/GenBank/DDBJ databases">
        <authorList>
            <person name="Evans L.H."/>
            <person name="Alamgir A."/>
            <person name="Owens N."/>
            <person name="Weber N.D."/>
            <person name="Virtaneva K."/>
            <person name="Barbian K."/>
            <person name="Babar A."/>
            <person name="Rosenke K."/>
        </authorList>
    </citation>
    <scope>NUCLEOTIDE SEQUENCE [LARGE SCALE GENOMIC DNA]</scope>
    <source>
        <strain evidence="2">CBS 101.48</strain>
    </source>
</reference>
<proteinExistence type="predicted"/>
<sequence>MEQHNDKRRISHQSSKRIGAINGRLPTYGRLFYLARAALNPPTSLCKKLFLATGEWHDRLAAKELSPGDPIQSTVAENAFVQGIMMFRKTFMQGSVLMVELHPCYPIWQHSIFSDPAYLSF</sequence>
<gene>
    <name evidence="2" type="primary">ABSGL_15048.1 scaffold 15162</name>
</gene>
<accession>A0A168T2P5</accession>
<evidence type="ECO:0000313" key="3">
    <source>
        <dbReference type="Proteomes" id="UP000078561"/>
    </source>
</evidence>
<name>A0A168T2P5_ABSGL</name>
<dbReference type="Proteomes" id="UP000078561">
    <property type="component" value="Unassembled WGS sequence"/>
</dbReference>
<feature type="domain" description="Ndc10" evidence="1">
    <location>
        <begin position="32"/>
        <end position="118"/>
    </location>
</feature>
<dbReference type="GO" id="GO:0003677">
    <property type="term" value="F:DNA binding"/>
    <property type="evidence" value="ECO:0007669"/>
    <property type="project" value="InterPro"/>
</dbReference>
<dbReference type="InterPro" id="IPR031872">
    <property type="entry name" value="NDC10_II"/>
</dbReference>